<evidence type="ECO:0000256" key="1">
    <source>
        <dbReference type="SAM" id="MobiDB-lite"/>
    </source>
</evidence>
<comment type="caution">
    <text evidence="2">The sequence shown here is derived from an EMBL/GenBank/DDBJ whole genome shotgun (WGS) entry which is preliminary data.</text>
</comment>
<evidence type="ECO:0000313" key="3">
    <source>
        <dbReference type="Proteomes" id="UP000295530"/>
    </source>
</evidence>
<dbReference type="AlphaFoldDB" id="A0A4V3BPY0"/>
<dbReference type="Proteomes" id="UP000295530">
    <property type="component" value="Unassembled WGS sequence"/>
</dbReference>
<organism evidence="2 3">
    <name type="scientific">Scandinavium goeteborgense</name>
    <dbReference type="NCBI Taxonomy" id="1851514"/>
    <lineage>
        <taxon>Bacteria</taxon>
        <taxon>Pseudomonadati</taxon>
        <taxon>Pseudomonadota</taxon>
        <taxon>Gammaproteobacteria</taxon>
        <taxon>Enterobacterales</taxon>
        <taxon>Enterobacteriaceae</taxon>
        <taxon>Scandinavium</taxon>
    </lineage>
</organism>
<gene>
    <name evidence="2" type="ORF">EC847_102352</name>
</gene>
<evidence type="ECO:0008006" key="4">
    <source>
        <dbReference type="Google" id="ProtNLM"/>
    </source>
</evidence>
<dbReference type="RefSeq" id="WP_133460527.1">
    <property type="nucleotide sequence ID" value="NZ_SNVX01000002.1"/>
</dbReference>
<accession>A0A4V3BPY0</accession>
<protein>
    <recommendedName>
        <fullName evidence="4">Tail tube protein</fullName>
    </recommendedName>
</protein>
<proteinExistence type="predicted"/>
<dbReference type="EMBL" id="SNVX01000002">
    <property type="protein sequence ID" value="TDN60766.1"/>
    <property type="molecule type" value="Genomic_DNA"/>
</dbReference>
<sequence length="201" mass="22271">MASVIEICNRALSNIGNNRSINSLTEASKEAGQCSLYFDSCRDAVLADAEWKFATKRLALADTNNPPQDWAYAYQYPTDCLRIIEIPVPGIRTPTAAMRIQYDTGADTDGTGRLIYTDQPEAWLKYVSRITDVNMFDAIFQEALSWRLAAAINMVLTGSADLGNNALTMYHQTILSAGSHNMNESQEPQMPMDEFTAARLS</sequence>
<reference evidence="2 3" key="1">
    <citation type="submission" date="2019-03" db="EMBL/GenBank/DDBJ databases">
        <title>Genomic analyses of the natural microbiome of Caenorhabditis elegans.</title>
        <authorList>
            <person name="Samuel B."/>
        </authorList>
    </citation>
    <scope>NUCLEOTIDE SEQUENCE [LARGE SCALE GENOMIC DNA]</scope>
    <source>
        <strain evidence="2 3">BIGb0156</strain>
    </source>
</reference>
<feature type="region of interest" description="Disordered" evidence="1">
    <location>
        <begin position="182"/>
        <end position="201"/>
    </location>
</feature>
<evidence type="ECO:0000313" key="2">
    <source>
        <dbReference type="EMBL" id="TDN60766.1"/>
    </source>
</evidence>
<dbReference type="OrthoDB" id="7278537at2"/>
<name>A0A4V3BPY0_SCAGO</name>
<keyword evidence="3" id="KW-1185">Reference proteome</keyword>